<dbReference type="GO" id="GO:0003677">
    <property type="term" value="F:DNA binding"/>
    <property type="evidence" value="ECO:0007669"/>
    <property type="project" value="InterPro"/>
</dbReference>
<dbReference type="Pfam" id="PF08542">
    <property type="entry name" value="Rep_fac_C"/>
    <property type="match status" value="1"/>
</dbReference>
<dbReference type="PANTHER" id="PTHR11669">
    <property type="entry name" value="REPLICATION FACTOR C / DNA POLYMERASE III GAMMA-TAU SUBUNIT"/>
    <property type="match status" value="1"/>
</dbReference>
<dbReference type="InterPro" id="IPR013748">
    <property type="entry name" value="Rep_factorC_C"/>
</dbReference>
<keyword evidence="1" id="KW-0235">DNA replication</keyword>
<dbReference type="CDD" id="cd00009">
    <property type="entry name" value="AAA"/>
    <property type="match status" value="1"/>
</dbReference>
<dbReference type="InterPro" id="IPR003593">
    <property type="entry name" value="AAA+_ATPase"/>
</dbReference>
<feature type="domain" description="AAA+ ATPase" evidence="4">
    <location>
        <begin position="56"/>
        <end position="183"/>
    </location>
</feature>
<dbReference type="FunFam" id="3.40.50.300:FF:000129">
    <property type="entry name" value="Replication factor C subunit 5"/>
    <property type="match status" value="1"/>
</dbReference>
<dbReference type="GO" id="GO:0016887">
    <property type="term" value="F:ATP hydrolysis activity"/>
    <property type="evidence" value="ECO:0007669"/>
    <property type="project" value="InterPro"/>
</dbReference>
<dbReference type="InterPro" id="IPR027417">
    <property type="entry name" value="P-loop_NTPase"/>
</dbReference>
<dbReference type="InterPro" id="IPR008921">
    <property type="entry name" value="DNA_pol3_clamp-load_cplx_C"/>
</dbReference>
<dbReference type="SMART" id="SM00382">
    <property type="entry name" value="AAA"/>
    <property type="match status" value="1"/>
</dbReference>
<dbReference type="SUPFAM" id="SSF52540">
    <property type="entry name" value="P-loop containing nucleoside triphosphate hydrolases"/>
    <property type="match status" value="1"/>
</dbReference>
<dbReference type="EMBL" id="MN740611">
    <property type="protein sequence ID" value="QHU35771.1"/>
    <property type="molecule type" value="Genomic_DNA"/>
</dbReference>
<evidence type="ECO:0000256" key="2">
    <source>
        <dbReference type="ARBA" id="ARBA00022741"/>
    </source>
</evidence>
<organism evidence="5">
    <name type="scientific">viral metagenome</name>
    <dbReference type="NCBI Taxonomy" id="1070528"/>
    <lineage>
        <taxon>unclassified sequences</taxon>
        <taxon>metagenomes</taxon>
        <taxon>organismal metagenomes</taxon>
    </lineage>
</organism>
<proteinExistence type="predicted"/>
<dbReference type="Pfam" id="PF00004">
    <property type="entry name" value="AAA"/>
    <property type="match status" value="1"/>
</dbReference>
<dbReference type="GO" id="GO:0005663">
    <property type="term" value="C:DNA replication factor C complex"/>
    <property type="evidence" value="ECO:0007669"/>
    <property type="project" value="TreeGrafter"/>
</dbReference>
<dbReference type="Gene3D" id="3.40.50.300">
    <property type="entry name" value="P-loop containing nucleotide triphosphate hydrolases"/>
    <property type="match status" value="1"/>
</dbReference>
<dbReference type="Gene3D" id="1.20.272.10">
    <property type="match status" value="1"/>
</dbReference>
<accession>A0A6C0M198</accession>
<dbReference type="GO" id="GO:0005524">
    <property type="term" value="F:ATP binding"/>
    <property type="evidence" value="ECO:0007669"/>
    <property type="project" value="UniProtKB-KW"/>
</dbReference>
<evidence type="ECO:0000313" key="5">
    <source>
        <dbReference type="EMBL" id="QHU35771.1"/>
    </source>
</evidence>
<dbReference type="AlphaFoldDB" id="A0A6C0M198"/>
<protein>
    <recommendedName>
        <fullName evidence="4">AAA+ ATPase domain-containing protein</fullName>
    </recommendedName>
</protein>
<dbReference type="InterPro" id="IPR050238">
    <property type="entry name" value="DNA_Rep/Repair_Clamp_Loader"/>
</dbReference>
<dbReference type="PANTHER" id="PTHR11669:SF9">
    <property type="entry name" value="REPLICATION FACTOR C SUBUNIT 5"/>
    <property type="match status" value="1"/>
</dbReference>
<evidence type="ECO:0000256" key="3">
    <source>
        <dbReference type="ARBA" id="ARBA00022840"/>
    </source>
</evidence>
<dbReference type="GO" id="GO:0003689">
    <property type="term" value="F:DNA clamp loader activity"/>
    <property type="evidence" value="ECO:0007669"/>
    <property type="project" value="TreeGrafter"/>
</dbReference>
<dbReference type="CDD" id="cd18140">
    <property type="entry name" value="HLD_clamp_RFC"/>
    <property type="match status" value="1"/>
</dbReference>
<dbReference type="SUPFAM" id="SSF48019">
    <property type="entry name" value="post-AAA+ oligomerization domain-like"/>
    <property type="match status" value="1"/>
</dbReference>
<keyword evidence="3" id="KW-0067">ATP-binding</keyword>
<sequence length="341" mass="38329">MNEANVTNVTNVSNVSNVAKEGLIPWVEKYRPLHLDGVISHSHIVNVLSNLIQNQRFPHVIFYGPPGTGKTTTILACARKIYGDDVSSMVLELNGSDDRGISIVREQIKEFSSTNNLIQSSSNLKLVVLDEADSMTYDAQFALRQVIENYTQNTRFCFICNYITKIIPGILSRCVSFNFSPISDKEHKIHLQNISINETVNVTDTCLDEIIKMSEGDMRRSINVLQALHMSNNTKESSDINELYQVIGYPNPSVKTCIINIILNNNLKDAYQKILSLKCSQNLCVNDILKELVDYVIQSDIKNVTMARIITEFAKIEVYLANNVDENIQLGAILATMKLHL</sequence>
<dbReference type="GO" id="GO:0005634">
    <property type="term" value="C:nucleus"/>
    <property type="evidence" value="ECO:0007669"/>
    <property type="project" value="TreeGrafter"/>
</dbReference>
<dbReference type="Gene3D" id="1.10.8.60">
    <property type="match status" value="1"/>
</dbReference>
<evidence type="ECO:0000256" key="1">
    <source>
        <dbReference type="ARBA" id="ARBA00022705"/>
    </source>
</evidence>
<dbReference type="InterPro" id="IPR003959">
    <property type="entry name" value="ATPase_AAA_core"/>
</dbReference>
<dbReference type="InterPro" id="IPR047854">
    <property type="entry name" value="RFC_lid"/>
</dbReference>
<evidence type="ECO:0000259" key="4">
    <source>
        <dbReference type="SMART" id="SM00382"/>
    </source>
</evidence>
<dbReference type="GO" id="GO:0006261">
    <property type="term" value="P:DNA-templated DNA replication"/>
    <property type="evidence" value="ECO:0007669"/>
    <property type="project" value="TreeGrafter"/>
</dbReference>
<name>A0A6C0M198_9ZZZZ</name>
<reference evidence="5" key="1">
    <citation type="journal article" date="2020" name="Nature">
        <title>Giant virus diversity and host interactions through global metagenomics.</title>
        <authorList>
            <person name="Schulz F."/>
            <person name="Roux S."/>
            <person name="Paez-Espino D."/>
            <person name="Jungbluth S."/>
            <person name="Walsh D.A."/>
            <person name="Denef V.J."/>
            <person name="McMahon K.D."/>
            <person name="Konstantinidis K.T."/>
            <person name="Eloe-Fadrosh E.A."/>
            <person name="Kyrpides N.C."/>
            <person name="Woyke T."/>
        </authorList>
    </citation>
    <scope>NUCLEOTIDE SEQUENCE</scope>
    <source>
        <strain evidence="5">GVMAG-S-1035085-51</strain>
    </source>
</reference>
<dbReference type="GO" id="GO:0006281">
    <property type="term" value="P:DNA repair"/>
    <property type="evidence" value="ECO:0007669"/>
    <property type="project" value="TreeGrafter"/>
</dbReference>
<dbReference type="Pfam" id="PF21960">
    <property type="entry name" value="RCF1-5-like_lid"/>
    <property type="match status" value="1"/>
</dbReference>
<dbReference type="NCBIfam" id="NF001679">
    <property type="entry name" value="PRK00440.1"/>
    <property type="match status" value="1"/>
</dbReference>
<keyword evidence="2" id="KW-0547">Nucleotide-binding</keyword>